<evidence type="ECO:0000259" key="5">
    <source>
        <dbReference type="Pfam" id="PF01266"/>
    </source>
</evidence>
<dbReference type="FunFam" id="3.30.9.10:FF:000026">
    <property type="entry name" value="FAD-dependent oxidoreductase domain-containing protein 1"/>
    <property type="match status" value="1"/>
</dbReference>
<dbReference type="GO" id="GO:0016491">
    <property type="term" value="F:oxidoreductase activity"/>
    <property type="evidence" value="ECO:0007669"/>
    <property type="project" value="UniProtKB-KW"/>
</dbReference>
<evidence type="ECO:0000256" key="2">
    <source>
        <dbReference type="ARBA" id="ARBA00039785"/>
    </source>
</evidence>
<gene>
    <name evidence="6" type="primary">foxred1_3</name>
    <name evidence="6" type="ORF">GWK47_048906</name>
</gene>
<comment type="caution">
    <text evidence="6">The sequence shown here is derived from an EMBL/GenBank/DDBJ whole genome shotgun (WGS) entry which is preliminary data.</text>
</comment>
<dbReference type="SUPFAM" id="SSF51905">
    <property type="entry name" value="FAD/NAD(P)-binding domain"/>
    <property type="match status" value="1"/>
</dbReference>
<evidence type="ECO:0000256" key="3">
    <source>
        <dbReference type="ARBA" id="ARBA00046185"/>
    </source>
</evidence>
<dbReference type="InterPro" id="IPR036188">
    <property type="entry name" value="FAD/NAD-bd_sf"/>
</dbReference>
<evidence type="ECO:0000256" key="4">
    <source>
        <dbReference type="SAM" id="MobiDB-lite"/>
    </source>
</evidence>
<proteinExistence type="predicted"/>
<evidence type="ECO:0000256" key="1">
    <source>
        <dbReference type="ARBA" id="ARBA00023002"/>
    </source>
</evidence>
<evidence type="ECO:0000313" key="6">
    <source>
        <dbReference type="EMBL" id="KAG0720237.1"/>
    </source>
</evidence>
<comment type="function">
    <text evidence="3">Required for the assembly of the mitochondrial membrane respiratory chain NADH dehydrogenase (Complex I). Involved in mid-late stages of complex I assembly.</text>
</comment>
<organism evidence="6 7">
    <name type="scientific">Chionoecetes opilio</name>
    <name type="common">Atlantic snow crab</name>
    <name type="synonym">Cancer opilio</name>
    <dbReference type="NCBI Taxonomy" id="41210"/>
    <lineage>
        <taxon>Eukaryota</taxon>
        <taxon>Metazoa</taxon>
        <taxon>Ecdysozoa</taxon>
        <taxon>Arthropoda</taxon>
        <taxon>Crustacea</taxon>
        <taxon>Multicrustacea</taxon>
        <taxon>Malacostraca</taxon>
        <taxon>Eumalacostraca</taxon>
        <taxon>Eucarida</taxon>
        <taxon>Decapoda</taxon>
        <taxon>Pleocyemata</taxon>
        <taxon>Brachyura</taxon>
        <taxon>Eubrachyura</taxon>
        <taxon>Majoidea</taxon>
        <taxon>Majidae</taxon>
        <taxon>Chionoecetes</taxon>
    </lineage>
</organism>
<dbReference type="InterPro" id="IPR006076">
    <property type="entry name" value="FAD-dep_OxRdtase"/>
</dbReference>
<dbReference type="AlphaFoldDB" id="A0A8J4Y3Y8"/>
<dbReference type="PANTHER" id="PTHR13847">
    <property type="entry name" value="SARCOSINE DEHYDROGENASE-RELATED"/>
    <property type="match status" value="1"/>
</dbReference>
<sequence>MGDSHKPNLTFDCGTDRVLKAEDPFHVAHQELMDEFFRGQRRSLSLSYQTYENNKDNENNKDKEDLGTEKEKQYKFRRYQYSNPMERAFGIVKDDVVSFFKGHKKYFEEVKNETSEKTETKADTACREIYDFDPSKSDVAQNLWPTYCDVLVVGGGAVGSSIAYHLKETARDGLNVVVVEQDPNYTRASTVLSVGGIRQQFSIPENIQLSMYGMEFLRKSPALLEVEGLQAPDIQFNPNGYLTLASEEGYEQLRANYELQVELGAKVSFLSRKELSQMFPWLNASDVVAGVLGRENEGWFDPWSLLIGLQRKSVALGAHYVKGRVSGIVQETVDDMILEGTAHSNVKRLLSAEVTLGNGETHLINFAILVVAAGAWTGEVGRMTGIGEGRGILNTPIPIEPRKRYVYCVHAPDGPGLNSPLVVDPNGTYFRREGLGGLYLCGQSPPHDKEPSVDNLDVDYSFFEDNVWPSIARRAPGFENLKLRSSWAGFYDYNTFDQNGIIGLHPLFSNMFIASGFSGHGIQQAPGVGRAIMECIIHGRYETIDLERFGFDRILARDPLYESNIV</sequence>
<feature type="domain" description="FAD dependent oxidoreductase" evidence="5">
    <location>
        <begin position="149"/>
        <end position="533"/>
    </location>
</feature>
<dbReference type="Pfam" id="PF01266">
    <property type="entry name" value="DAO"/>
    <property type="match status" value="1"/>
</dbReference>
<dbReference type="GO" id="GO:0032981">
    <property type="term" value="P:mitochondrial respiratory chain complex I assembly"/>
    <property type="evidence" value="ECO:0007669"/>
    <property type="project" value="TreeGrafter"/>
</dbReference>
<keyword evidence="7" id="KW-1185">Reference proteome</keyword>
<protein>
    <recommendedName>
        <fullName evidence="2">FAD-dependent oxidoreductase domain-containing protein 1</fullName>
    </recommendedName>
</protein>
<dbReference type="Proteomes" id="UP000770661">
    <property type="component" value="Unassembled WGS sequence"/>
</dbReference>
<reference evidence="6" key="1">
    <citation type="submission" date="2020-07" db="EMBL/GenBank/DDBJ databases">
        <title>The High-quality genome of the commercially important snow crab, Chionoecetes opilio.</title>
        <authorList>
            <person name="Jeong J.-H."/>
            <person name="Ryu S."/>
        </authorList>
    </citation>
    <scope>NUCLEOTIDE SEQUENCE</scope>
    <source>
        <strain evidence="6">MADBK_172401_WGS</strain>
        <tissue evidence="6">Digestive gland</tissue>
    </source>
</reference>
<dbReference type="GO" id="GO:0005739">
    <property type="term" value="C:mitochondrion"/>
    <property type="evidence" value="ECO:0007669"/>
    <property type="project" value="GOC"/>
</dbReference>
<feature type="region of interest" description="Disordered" evidence="4">
    <location>
        <begin position="50"/>
        <end position="69"/>
    </location>
</feature>
<dbReference type="Gene3D" id="3.30.9.10">
    <property type="entry name" value="D-Amino Acid Oxidase, subunit A, domain 2"/>
    <property type="match status" value="1"/>
</dbReference>
<accession>A0A8J4Y3Y8</accession>
<dbReference type="PANTHER" id="PTHR13847:SF287">
    <property type="entry name" value="FAD-DEPENDENT OXIDOREDUCTASE DOMAIN-CONTAINING PROTEIN 1"/>
    <property type="match status" value="1"/>
</dbReference>
<dbReference type="EMBL" id="JACEEZ010013198">
    <property type="protein sequence ID" value="KAG0720237.1"/>
    <property type="molecule type" value="Genomic_DNA"/>
</dbReference>
<name>A0A8J4Y3Y8_CHIOP</name>
<feature type="compositionally biased region" description="Basic and acidic residues" evidence="4">
    <location>
        <begin position="53"/>
        <end position="69"/>
    </location>
</feature>
<keyword evidence="1" id="KW-0560">Oxidoreductase</keyword>
<evidence type="ECO:0000313" key="7">
    <source>
        <dbReference type="Proteomes" id="UP000770661"/>
    </source>
</evidence>
<dbReference type="Gene3D" id="3.50.50.60">
    <property type="entry name" value="FAD/NAD(P)-binding domain"/>
    <property type="match status" value="1"/>
</dbReference>
<dbReference type="OrthoDB" id="424974at2759"/>